<keyword evidence="9" id="KW-1185">Reference proteome</keyword>
<dbReference type="InterPro" id="IPR013762">
    <property type="entry name" value="Integrase-like_cat_sf"/>
</dbReference>
<evidence type="ECO:0000256" key="1">
    <source>
        <dbReference type="ARBA" id="ARBA00008857"/>
    </source>
</evidence>
<gene>
    <name evidence="8" type="ORF">JR347_16700</name>
</gene>
<dbReference type="SUPFAM" id="SSF56349">
    <property type="entry name" value="DNA breaking-rejoining enzymes"/>
    <property type="match status" value="1"/>
</dbReference>
<organism evidence="8 9">
    <name type="scientific">Fulvivirga lutea</name>
    <dbReference type="NCBI Taxonomy" id="2810512"/>
    <lineage>
        <taxon>Bacteria</taxon>
        <taxon>Pseudomonadati</taxon>
        <taxon>Bacteroidota</taxon>
        <taxon>Cytophagia</taxon>
        <taxon>Cytophagales</taxon>
        <taxon>Fulvivirgaceae</taxon>
        <taxon>Fulvivirga</taxon>
    </lineage>
</organism>
<dbReference type="NCBIfam" id="NF040815">
    <property type="entry name" value="recomb_XerA_Arch"/>
    <property type="match status" value="1"/>
</dbReference>
<comment type="similarity">
    <text evidence="1">Belongs to the 'phage' integrase family.</text>
</comment>
<dbReference type="CDD" id="cd01193">
    <property type="entry name" value="INT_IntI_C"/>
    <property type="match status" value="1"/>
</dbReference>
<evidence type="ECO:0000259" key="6">
    <source>
        <dbReference type="PROSITE" id="PS51898"/>
    </source>
</evidence>
<evidence type="ECO:0000313" key="8">
    <source>
        <dbReference type="EMBL" id="QSE97208.1"/>
    </source>
</evidence>
<dbReference type="GO" id="GO:0006310">
    <property type="term" value="P:DNA recombination"/>
    <property type="evidence" value="ECO:0007669"/>
    <property type="project" value="UniProtKB-KW"/>
</dbReference>
<dbReference type="Proteomes" id="UP000662783">
    <property type="component" value="Chromosome"/>
</dbReference>
<evidence type="ECO:0000256" key="3">
    <source>
        <dbReference type="ARBA" id="ARBA00023125"/>
    </source>
</evidence>
<dbReference type="GO" id="GO:0015074">
    <property type="term" value="P:DNA integration"/>
    <property type="evidence" value="ECO:0007669"/>
    <property type="project" value="UniProtKB-KW"/>
</dbReference>
<dbReference type="Pfam" id="PF00589">
    <property type="entry name" value="Phage_integrase"/>
    <property type="match status" value="1"/>
</dbReference>
<dbReference type="PROSITE" id="PS51898">
    <property type="entry name" value="TYR_RECOMBINASE"/>
    <property type="match status" value="1"/>
</dbReference>
<dbReference type="InterPro" id="IPR004107">
    <property type="entry name" value="Integrase_SAM-like_N"/>
</dbReference>
<reference evidence="8" key="1">
    <citation type="submission" date="2021-02" db="EMBL/GenBank/DDBJ databases">
        <title>Fulvivirga sp. S481 isolated from sea water.</title>
        <authorList>
            <person name="Bae S.S."/>
            <person name="Baek K."/>
        </authorList>
    </citation>
    <scope>NUCLEOTIDE SEQUENCE</scope>
    <source>
        <strain evidence="8">S481</strain>
    </source>
</reference>
<proteinExistence type="inferred from homology"/>
<evidence type="ECO:0000256" key="2">
    <source>
        <dbReference type="ARBA" id="ARBA00022908"/>
    </source>
</evidence>
<evidence type="ECO:0000259" key="7">
    <source>
        <dbReference type="PROSITE" id="PS51900"/>
    </source>
</evidence>
<dbReference type="AlphaFoldDB" id="A0A974WGG9"/>
<dbReference type="Gene3D" id="1.10.150.130">
    <property type="match status" value="1"/>
</dbReference>
<evidence type="ECO:0000256" key="4">
    <source>
        <dbReference type="ARBA" id="ARBA00023172"/>
    </source>
</evidence>
<keyword evidence="3 5" id="KW-0238">DNA-binding</keyword>
<dbReference type="PROSITE" id="PS51900">
    <property type="entry name" value="CB"/>
    <property type="match status" value="1"/>
</dbReference>
<dbReference type="InterPro" id="IPR011010">
    <property type="entry name" value="DNA_brk_join_enz"/>
</dbReference>
<sequence>MISINRRISLRHLIINEQRQIGIKFYPDKVIQSLLKSMDGIKWSNRFGMTYLPNTKTNLNKIYQTFKGVATIDARYFYINKPLHHPVDERYRYTYKGQKEAYTPGYRTCPIEFLQKLELKKYSDSTARVYTTLFEGFMNHFPDKQLIELGEDEIRAYLSYQVKLGRSDSMLNQIINSIKFYYEVVLGMPNRFYEIERPMKREKIPEVLSKEEVQRILNCTHNLKHKCVLSTIYSAGLRISELINLKVKDIDSSRMMLRIEGAKGGKDRYSLLSKKVLEELRAYYKEYKPKIYLFEGQNGDQYSPTSIRKVLKRSCTKAGIRKDVKPHTLRHSFATHLLEQGTDLRSIQILLGHNSLKTTEIYTHVANTAMNTIKNPLDSSH</sequence>
<evidence type="ECO:0000313" key="9">
    <source>
        <dbReference type="Proteomes" id="UP000662783"/>
    </source>
</evidence>
<keyword evidence="2" id="KW-0229">DNA integration</keyword>
<dbReference type="EMBL" id="CP070608">
    <property type="protein sequence ID" value="QSE97208.1"/>
    <property type="molecule type" value="Genomic_DNA"/>
</dbReference>
<dbReference type="Gene3D" id="1.10.443.10">
    <property type="entry name" value="Intergrase catalytic core"/>
    <property type="match status" value="1"/>
</dbReference>
<dbReference type="PANTHER" id="PTHR30349">
    <property type="entry name" value="PHAGE INTEGRASE-RELATED"/>
    <property type="match status" value="1"/>
</dbReference>
<feature type="domain" description="Core-binding (CB)" evidence="7">
    <location>
        <begin position="104"/>
        <end position="186"/>
    </location>
</feature>
<dbReference type="RefSeq" id="WP_205721721.1">
    <property type="nucleotide sequence ID" value="NZ_CP070608.1"/>
</dbReference>
<dbReference type="PANTHER" id="PTHR30349:SF64">
    <property type="entry name" value="PROPHAGE INTEGRASE INTD-RELATED"/>
    <property type="match status" value="1"/>
</dbReference>
<protein>
    <submittedName>
        <fullName evidence="8">Tyrosine-type recombinase/integrase</fullName>
    </submittedName>
</protein>
<name>A0A974WGG9_9BACT</name>
<dbReference type="Pfam" id="PF13495">
    <property type="entry name" value="Phage_int_SAM_4"/>
    <property type="match status" value="1"/>
</dbReference>
<dbReference type="InterPro" id="IPR010998">
    <property type="entry name" value="Integrase_recombinase_N"/>
</dbReference>
<dbReference type="KEGG" id="fuv:JR347_16700"/>
<dbReference type="GO" id="GO:0003677">
    <property type="term" value="F:DNA binding"/>
    <property type="evidence" value="ECO:0007669"/>
    <property type="project" value="UniProtKB-UniRule"/>
</dbReference>
<evidence type="ECO:0000256" key="5">
    <source>
        <dbReference type="PROSITE-ProRule" id="PRU01248"/>
    </source>
</evidence>
<feature type="domain" description="Tyr recombinase" evidence="6">
    <location>
        <begin position="203"/>
        <end position="378"/>
    </location>
</feature>
<dbReference type="InterPro" id="IPR050090">
    <property type="entry name" value="Tyrosine_recombinase_XerCD"/>
</dbReference>
<dbReference type="InterPro" id="IPR044068">
    <property type="entry name" value="CB"/>
</dbReference>
<keyword evidence="4" id="KW-0233">DNA recombination</keyword>
<dbReference type="InterPro" id="IPR002104">
    <property type="entry name" value="Integrase_catalytic"/>
</dbReference>
<accession>A0A974WGG9</accession>